<dbReference type="AlphaFoldDB" id="A0A087UJH6"/>
<name>A0A087UJH6_STEMI</name>
<feature type="non-terminal residue" evidence="1">
    <location>
        <position position="81"/>
    </location>
</feature>
<sequence>MSPISLVELLLNTRECGASTCLISCFNLIPSTVPTLHGASNRRSKGAARVQTELTTSDLVQLDSVHCTSSTCTLGVADNVS</sequence>
<keyword evidence="2" id="KW-1185">Reference proteome</keyword>
<evidence type="ECO:0000313" key="2">
    <source>
        <dbReference type="Proteomes" id="UP000054359"/>
    </source>
</evidence>
<dbReference type="Proteomes" id="UP000054359">
    <property type="component" value="Unassembled WGS sequence"/>
</dbReference>
<organism evidence="1 2">
    <name type="scientific">Stegodyphus mimosarum</name>
    <name type="common">African social velvet spider</name>
    <dbReference type="NCBI Taxonomy" id="407821"/>
    <lineage>
        <taxon>Eukaryota</taxon>
        <taxon>Metazoa</taxon>
        <taxon>Ecdysozoa</taxon>
        <taxon>Arthropoda</taxon>
        <taxon>Chelicerata</taxon>
        <taxon>Arachnida</taxon>
        <taxon>Araneae</taxon>
        <taxon>Araneomorphae</taxon>
        <taxon>Entelegynae</taxon>
        <taxon>Eresoidea</taxon>
        <taxon>Eresidae</taxon>
        <taxon>Stegodyphus</taxon>
    </lineage>
</organism>
<dbReference type="EMBL" id="KK120096">
    <property type="protein sequence ID" value="KFM77515.1"/>
    <property type="molecule type" value="Genomic_DNA"/>
</dbReference>
<gene>
    <name evidence="1" type="ORF">X975_24802</name>
</gene>
<proteinExistence type="predicted"/>
<reference evidence="1 2" key="1">
    <citation type="submission" date="2013-11" db="EMBL/GenBank/DDBJ databases">
        <title>Genome sequencing of Stegodyphus mimosarum.</title>
        <authorList>
            <person name="Bechsgaard J."/>
        </authorList>
    </citation>
    <scope>NUCLEOTIDE SEQUENCE [LARGE SCALE GENOMIC DNA]</scope>
</reference>
<accession>A0A087UJH6</accession>
<protein>
    <submittedName>
        <fullName evidence="1">Uncharacterized protein</fullName>
    </submittedName>
</protein>
<evidence type="ECO:0000313" key="1">
    <source>
        <dbReference type="EMBL" id="KFM77515.1"/>
    </source>
</evidence>